<dbReference type="SUPFAM" id="SSF52949">
    <property type="entry name" value="Macro domain-like"/>
    <property type="match status" value="1"/>
</dbReference>
<sequence length="179" mass="19224">MSTIFQSQSGQIELILGNIVEQNVDAIVNAANTKLKGGGGVDGAIHRAAGSTLLEECLALPIDERGQRCPTGEARITSAGNLSAKYVIHTVGPFFNQKYYDKSVSLLEKAYLSSLILANDRKCRSIAFPSISTGAYRFPIEAAAKIALQTTIDFLQKETSIELVQSGVNRPMIESSSSK</sequence>
<keyword evidence="3" id="KW-1185">Reference proteome</keyword>
<dbReference type="InterPro" id="IPR002589">
    <property type="entry name" value="Macro_dom"/>
</dbReference>
<dbReference type="EMBL" id="CP003600">
    <property type="protein sequence ID" value="AFY91497.1"/>
    <property type="molecule type" value="Genomic_DNA"/>
</dbReference>
<dbReference type="STRING" id="1173020.Cha6605_0194"/>
<name>K9U8T5_CHAP6</name>
<dbReference type="eggNOG" id="COG2110">
    <property type="taxonomic scope" value="Bacteria"/>
</dbReference>
<evidence type="ECO:0000313" key="3">
    <source>
        <dbReference type="Proteomes" id="UP000010366"/>
    </source>
</evidence>
<dbReference type="RefSeq" id="WP_015157692.1">
    <property type="nucleotide sequence ID" value="NC_019697.1"/>
</dbReference>
<protein>
    <submittedName>
        <fullName evidence="2">Putative phosphatase, C-terminal domain of histone macro H2A1 like protein</fullName>
    </submittedName>
</protein>
<dbReference type="SMART" id="SM00506">
    <property type="entry name" value="A1pp"/>
    <property type="match status" value="1"/>
</dbReference>
<dbReference type="HOGENOM" id="CLU_046550_5_1_3"/>
<dbReference type="CDD" id="cd02908">
    <property type="entry name" value="Macro_OAADPr_deacetylase"/>
    <property type="match status" value="1"/>
</dbReference>
<proteinExistence type="predicted"/>
<dbReference type="PANTHER" id="PTHR11106">
    <property type="entry name" value="GANGLIOSIDE INDUCED DIFFERENTIATION ASSOCIATED PROTEIN 2-RELATED"/>
    <property type="match status" value="1"/>
</dbReference>
<organism evidence="2 3">
    <name type="scientific">Chamaesiphon minutus (strain ATCC 27169 / PCC 6605)</name>
    <dbReference type="NCBI Taxonomy" id="1173020"/>
    <lineage>
        <taxon>Bacteria</taxon>
        <taxon>Bacillati</taxon>
        <taxon>Cyanobacteriota</taxon>
        <taxon>Cyanophyceae</taxon>
        <taxon>Gomontiellales</taxon>
        <taxon>Chamaesiphonaceae</taxon>
        <taxon>Chamaesiphon</taxon>
    </lineage>
</organism>
<dbReference type="Pfam" id="PF01661">
    <property type="entry name" value="Macro"/>
    <property type="match status" value="1"/>
</dbReference>
<accession>K9U8T5</accession>
<gene>
    <name evidence="2" type="ORF">Cha6605_0194</name>
</gene>
<dbReference type="AlphaFoldDB" id="K9U8T5"/>
<dbReference type="PANTHER" id="PTHR11106:SF27">
    <property type="entry name" value="MACRO DOMAIN-CONTAINING PROTEIN"/>
    <property type="match status" value="1"/>
</dbReference>
<dbReference type="InterPro" id="IPR043472">
    <property type="entry name" value="Macro_dom-like"/>
</dbReference>
<evidence type="ECO:0000259" key="1">
    <source>
        <dbReference type="PROSITE" id="PS51154"/>
    </source>
</evidence>
<dbReference type="Gene3D" id="3.40.220.10">
    <property type="entry name" value="Leucine Aminopeptidase, subunit E, domain 1"/>
    <property type="match status" value="1"/>
</dbReference>
<reference evidence="2 3" key="1">
    <citation type="submission" date="2012-05" db="EMBL/GenBank/DDBJ databases">
        <title>Finished chromosome of genome of Chamaesiphon sp. PCC 6605.</title>
        <authorList>
            <consortium name="US DOE Joint Genome Institute"/>
            <person name="Gugger M."/>
            <person name="Coursin T."/>
            <person name="Rippka R."/>
            <person name="Tandeau De Marsac N."/>
            <person name="Huntemann M."/>
            <person name="Wei C.-L."/>
            <person name="Han J."/>
            <person name="Detter J.C."/>
            <person name="Han C."/>
            <person name="Tapia R."/>
            <person name="Chen A."/>
            <person name="Kyrpides N."/>
            <person name="Mavromatis K."/>
            <person name="Markowitz V."/>
            <person name="Szeto E."/>
            <person name="Ivanova N."/>
            <person name="Pagani I."/>
            <person name="Pati A."/>
            <person name="Goodwin L."/>
            <person name="Nordberg H.P."/>
            <person name="Cantor M.N."/>
            <person name="Hua S.X."/>
            <person name="Woyke T."/>
            <person name="Kerfeld C.A."/>
        </authorList>
    </citation>
    <scope>NUCLEOTIDE SEQUENCE [LARGE SCALE GENOMIC DNA]</scope>
    <source>
        <strain evidence="3">ATCC 27169 / PCC 6605</strain>
    </source>
</reference>
<dbReference type="Proteomes" id="UP000010366">
    <property type="component" value="Chromosome"/>
</dbReference>
<feature type="domain" description="Macro" evidence="1">
    <location>
        <begin position="1"/>
        <end position="179"/>
    </location>
</feature>
<dbReference type="PATRIC" id="fig|1173020.3.peg.231"/>
<evidence type="ECO:0000313" key="2">
    <source>
        <dbReference type="EMBL" id="AFY91497.1"/>
    </source>
</evidence>
<dbReference type="OrthoDB" id="571198at2"/>
<dbReference type="PROSITE" id="PS51154">
    <property type="entry name" value="MACRO"/>
    <property type="match status" value="1"/>
</dbReference>
<dbReference type="KEGG" id="cmp:Cha6605_0194"/>